<dbReference type="PROSITE" id="PS01358">
    <property type="entry name" value="ZF_RANBP2_1"/>
    <property type="match status" value="3"/>
</dbReference>
<dbReference type="InterPro" id="IPR036443">
    <property type="entry name" value="Znf_RanBP2_sf"/>
</dbReference>
<dbReference type="GO" id="GO:0003729">
    <property type="term" value="F:mRNA binding"/>
    <property type="evidence" value="ECO:0007669"/>
    <property type="project" value="TreeGrafter"/>
</dbReference>
<accession>A0A165ZUJ8</accession>
<evidence type="ECO:0000256" key="3">
    <source>
        <dbReference type="ARBA" id="ARBA00022833"/>
    </source>
</evidence>
<feature type="domain" description="RanBP2-type" evidence="5">
    <location>
        <begin position="49"/>
        <end position="80"/>
    </location>
</feature>
<dbReference type="Proteomes" id="UP000077755">
    <property type="component" value="Chromosome 3"/>
</dbReference>
<organism evidence="6">
    <name type="scientific">Daucus carota subsp. sativus</name>
    <name type="common">Carrot</name>
    <dbReference type="NCBI Taxonomy" id="79200"/>
    <lineage>
        <taxon>Eukaryota</taxon>
        <taxon>Viridiplantae</taxon>
        <taxon>Streptophyta</taxon>
        <taxon>Embryophyta</taxon>
        <taxon>Tracheophyta</taxon>
        <taxon>Spermatophyta</taxon>
        <taxon>Magnoliopsida</taxon>
        <taxon>eudicotyledons</taxon>
        <taxon>Gunneridae</taxon>
        <taxon>Pentapetalae</taxon>
        <taxon>asterids</taxon>
        <taxon>campanulids</taxon>
        <taxon>Apiales</taxon>
        <taxon>Apiaceae</taxon>
        <taxon>Apioideae</taxon>
        <taxon>Scandiceae</taxon>
        <taxon>Daucinae</taxon>
        <taxon>Daucus</taxon>
        <taxon>Daucus sect. Daucus</taxon>
    </lineage>
</organism>
<dbReference type="Gene3D" id="4.10.1060.10">
    <property type="entry name" value="Zinc finger, RanBP2-type"/>
    <property type="match status" value="3"/>
</dbReference>
<keyword evidence="8" id="KW-1185">Reference proteome</keyword>
<evidence type="ECO:0000313" key="6">
    <source>
        <dbReference type="EMBL" id="KZN00449.1"/>
    </source>
</evidence>
<dbReference type="SUPFAM" id="SSF90209">
    <property type="entry name" value="Ran binding protein zinc finger-like"/>
    <property type="match status" value="3"/>
</dbReference>
<evidence type="ECO:0000256" key="2">
    <source>
        <dbReference type="ARBA" id="ARBA00022771"/>
    </source>
</evidence>
<dbReference type="PANTHER" id="PTHR23111">
    <property type="entry name" value="ZINC FINGER PROTEIN"/>
    <property type="match status" value="1"/>
</dbReference>
<keyword evidence="2 4" id="KW-0863">Zinc-finger</keyword>
<feature type="domain" description="RanBP2-type" evidence="5">
    <location>
        <begin position="3"/>
        <end position="32"/>
    </location>
</feature>
<dbReference type="EMBL" id="LNRQ01000003">
    <property type="protein sequence ID" value="KZN00449.1"/>
    <property type="molecule type" value="Genomic_DNA"/>
</dbReference>
<name>A0A165ZUJ8_DAUCS</name>
<evidence type="ECO:0000256" key="1">
    <source>
        <dbReference type="ARBA" id="ARBA00022723"/>
    </source>
</evidence>
<reference evidence="6" key="1">
    <citation type="journal article" date="2016" name="Nat. Genet.">
        <title>A high-quality carrot genome assembly provides new insights into carotenoid accumulation and asterid genome evolution.</title>
        <authorList>
            <person name="Iorizzo M."/>
            <person name="Ellison S."/>
            <person name="Senalik D."/>
            <person name="Zeng P."/>
            <person name="Satapoomin P."/>
            <person name="Huang J."/>
            <person name="Bowman M."/>
            <person name="Iovene M."/>
            <person name="Sanseverino W."/>
            <person name="Cavagnaro P."/>
            <person name="Yildiz M."/>
            <person name="Macko-Podgorni A."/>
            <person name="Moranska E."/>
            <person name="Grzebelus E."/>
            <person name="Grzebelus D."/>
            <person name="Ashrafi H."/>
            <person name="Zheng Z."/>
            <person name="Cheng S."/>
            <person name="Spooner D."/>
            <person name="Van Deynze A."/>
            <person name="Simon P."/>
        </authorList>
    </citation>
    <scope>NUCLEOTIDE SEQUENCE [LARGE SCALE GENOMIC DNA]</scope>
    <source>
        <tissue evidence="6">Leaf</tissue>
    </source>
</reference>
<keyword evidence="1" id="KW-0479">Metal-binding</keyword>
<gene>
    <name evidence="6" type="ORF">DCAR_009203</name>
    <name evidence="7" type="ORF">DCAR_0310407</name>
</gene>
<evidence type="ECO:0000259" key="5">
    <source>
        <dbReference type="PROSITE" id="PS50199"/>
    </source>
</evidence>
<dbReference type="EMBL" id="CP093345">
    <property type="protein sequence ID" value="WOG91159.1"/>
    <property type="molecule type" value="Genomic_DNA"/>
</dbReference>
<dbReference type="PROSITE" id="PS50199">
    <property type="entry name" value="ZF_RANBP2_2"/>
    <property type="match status" value="3"/>
</dbReference>
<dbReference type="Pfam" id="PF00641">
    <property type="entry name" value="Zn_ribbon_RanBP"/>
    <property type="match status" value="2"/>
</dbReference>
<dbReference type="GO" id="GO:0005737">
    <property type="term" value="C:cytoplasm"/>
    <property type="evidence" value="ECO:0007669"/>
    <property type="project" value="TreeGrafter"/>
</dbReference>
<dbReference type="SMART" id="SM00547">
    <property type="entry name" value="ZnF_RBZ"/>
    <property type="match status" value="3"/>
</dbReference>
<protein>
    <recommendedName>
        <fullName evidence="5">RanBP2-type domain-containing protein</fullName>
    </recommendedName>
</protein>
<dbReference type="Gramene" id="KZN00449">
    <property type="protein sequence ID" value="KZN00449"/>
    <property type="gene ID" value="DCAR_009203"/>
</dbReference>
<dbReference type="InterPro" id="IPR001876">
    <property type="entry name" value="Znf_RanBP2"/>
</dbReference>
<keyword evidence="3" id="KW-0862">Zinc</keyword>
<dbReference type="PANTHER" id="PTHR23111:SF41">
    <property type="entry name" value="ZINC FINGER RAN-BINDING DOMAIN-CONTAINING PROTEIN 2-LIKE"/>
    <property type="match status" value="1"/>
</dbReference>
<evidence type="ECO:0000313" key="8">
    <source>
        <dbReference type="Proteomes" id="UP000077755"/>
    </source>
</evidence>
<reference evidence="7" key="2">
    <citation type="submission" date="2022-03" db="EMBL/GenBank/DDBJ databases">
        <title>Draft title - Genomic analysis of global carrot germplasm unveils the trajectory of domestication and the origin of high carotenoid orange carrot.</title>
        <authorList>
            <person name="Iorizzo M."/>
            <person name="Ellison S."/>
            <person name="Senalik D."/>
            <person name="Macko-Podgorni A."/>
            <person name="Grzebelus D."/>
            <person name="Bostan H."/>
            <person name="Rolling W."/>
            <person name="Curaba J."/>
            <person name="Simon P."/>
        </authorList>
    </citation>
    <scope>NUCLEOTIDE SEQUENCE</scope>
    <source>
        <tissue evidence="7">Leaf</tissue>
    </source>
</reference>
<evidence type="ECO:0000313" key="7">
    <source>
        <dbReference type="EMBL" id="WOG91159.1"/>
    </source>
</evidence>
<feature type="domain" description="RanBP2-type" evidence="5">
    <location>
        <begin position="105"/>
        <end position="136"/>
    </location>
</feature>
<sequence length="172" mass="19312">MQKSGDWMCGSCQYLNFKRWDSCQRCRFPKVGGEACNMSSYGMSKPEGLPGDWYCHEIRCGAHNYASRASCYRCGVPKEDYSGHGAGIMGSGGYEYNNTVPPGWKAGDWVCNRVGCGIHNYASRTECYKCKTPREYGKQSRPLDLLVHDISCLNVITLQNVFFQVVQSNKVD</sequence>
<evidence type="ECO:0000256" key="4">
    <source>
        <dbReference type="PROSITE-ProRule" id="PRU00322"/>
    </source>
</evidence>
<dbReference type="Gramene" id="KZN00448">
    <property type="protein sequence ID" value="KZN00448"/>
    <property type="gene ID" value="DCAR_009202"/>
</dbReference>
<dbReference type="GO" id="GO:0008270">
    <property type="term" value="F:zinc ion binding"/>
    <property type="evidence" value="ECO:0007669"/>
    <property type="project" value="UniProtKB-KW"/>
</dbReference>
<dbReference type="AlphaFoldDB" id="A0A165ZUJ8"/>
<proteinExistence type="predicted"/>